<evidence type="ECO:0000256" key="7">
    <source>
        <dbReference type="ARBA" id="ARBA00022857"/>
    </source>
</evidence>
<dbReference type="InterPro" id="IPR003710">
    <property type="entry name" value="ApbA"/>
</dbReference>
<keyword evidence="6 11" id="KW-0566">Pantothenate biosynthesis</keyword>
<dbReference type="Gene3D" id="1.10.1040.10">
    <property type="entry name" value="N-(1-d-carboxylethyl)-l-norvaline Dehydrogenase, domain 2"/>
    <property type="match status" value="1"/>
</dbReference>
<dbReference type="PANTHER" id="PTHR43765:SF2">
    <property type="entry name" value="2-DEHYDROPANTOATE 2-REDUCTASE"/>
    <property type="match status" value="1"/>
</dbReference>
<dbReference type="Pfam" id="PF02558">
    <property type="entry name" value="ApbA"/>
    <property type="match status" value="1"/>
</dbReference>
<keyword evidence="7 11" id="KW-0521">NADP</keyword>
<evidence type="ECO:0000256" key="4">
    <source>
        <dbReference type="ARBA" id="ARBA00013014"/>
    </source>
</evidence>
<dbReference type="Proteomes" id="UP000248646">
    <property type="component" value="Unassembled WGS sequence"/>
</dbReference>
<dbReference type="SUPFAM" id="SSF51735">
    <property type="entry name" value="NAD(P)-binding Rossmann-fold domains"/>
    <property type="match status" value="1"/>
</dbReference>
<feature type="domain" description="Ketopantoate reductase N-terminal" evidence="12">
    <location>
        <begin position="3"/>
        <end position="145"/>
    </location>
</feature>
<evidence type="ECO:0000313" key="15">
    <source>
        <dbReference type="Proteomes" id="UP000248646"/>
    </source>
</evidence>
<dbReference type="Gene3D" id="3.40.50.720">
    <property type="entry name" value="NAD(P)-binding Rossmann-like Domain"/>
    <property type="match status" value="1"/>
</dbReference>
<dbReference type="GO" id="GO:0015940">
    <property type="term" value="P:pantothenate biosynthetic process"/>
    <property type="evidence" value="ECO:0007669"/>
    <property type="project" value="UniProtKB-UniPathway"/>
</dbReference>
<dbReference type="InterPro" id="IPR013328">
    <property type="entry name" value="6PGD_dom2"/>
</dbReference>
<dbReference type="InterPro" id="IPR036291">
    <property type="entry name" value="NAD(P)-bd_dom_sf"/>
</dbReference>
<evidence type="ECO:0000256" key="6">
    <source>
        <dbReference type="ARBA" id="ARBA00022655"/>
    </source>
</evidence>
<dbReference type="OrthoDB" id="9800163at2"/>
<reference evidence="14 15" key="1">
    <citation type="submission" date="2018-06" db="EMBL/GenBank/DDBJ databases">
        <title>Genomic Encyclopedia of Type Strains, Phase IV (KMG-IV): sequencing the most valuable type-strain genomes for metagenomic binning, comparative biology and taxonomic classification.</title>
        <authorList>
            <person name="Goeker M."/>
        </authorList>
    </citation>
    <scope>NUCLEOTIDE SEQUENCE [LARGE SCALE GENOMIC DNA]</scope>
    <source>
        <strain evidence="14 15">DSM 5</strain>
    </source>
</reference>
<evidence type="ECO:0000259" key="12">
    <source>
        <dbReference type="Pfam" id="PF02558"/>
    </source>
</evidence>
<evidence type="ECO:0000256" key="11">
    <source>
        <dbReference type="RuleBase" id="RU362068"/>
    </source>
</evidence>
<evidence type="ECO:0000256" key="1">
    <source>
        <dbReference type="ARBA" id="ARBA00002919"/>
    </source>
</evidence>
<evidence type="ECO:0000256" key="10">
    <source>
        <dbReference type="ARBA" id="ARBA00048793"/>
    </source>
</evidence>
<evidence type="ECO:0000259" key="13">
    <source>
        <dbReference type="Pfam" id="PF08546"/>
    </source>
</evidence>
<feature type="domain" description="Ketopantoate reductase C-terminal" evidence="13">
    <location>
        <begin position="169"/>
        <end position="287"/>
    </location>
</feature>
<protein>
    <recommendedName>
        <fullName evidence="5 11">2-dehydropantoate 2-reductase</fullName>
        <ecNumber evidence="4 11">1.1.1.169</ecNumber>
    </recommendedName>
    <alternativeName>
        <fullName evidence="9 11">Ketopantoate reductase</fullName>
    </alternativeName>
</protein>
<dbReference type="UniPathway" id="UPA00028">
    <property type="reaction ID" value="UER00004"/>
</dbReference>
<gene>
    <name evidence="14" type="ORF">C7437_1011180</name>
</gene>
<dbReference type="NCBIfam" id="TIGR00745">
    <property type="entry name" value="apbA_panE"/>
    <property type="match status" value="1"/>
</dbReference>
<accession>A0A2W7MLL4</accession>
<dbReference type="EC" id="1.1.1.169" evidence="4 11"/>
<comment type="catalytic activity">
    <reaction evidence="10 11">
        <text>(R)-pantoate + NADP(+) = 2-dehydropantoate + NADPH + H(+)</text>
        <dbReference type="Rhea" id="RHEA:16233"/>
        <dbReference type="ChEBI" id="CHEBI:11561"/>
        <dbReference type="ChEBI" id="CHEBI:15378"/>
        <dbReference type="ChEBI" id="CHEBI:15980"/>
        <dbReference type="ChEBI" id="CHEBI:57783"/>
        <dbReference type="ChEBI" id="CHEBI:58349"/>
        <dbReference type="EC" id="1.1.1.169"/>
    </reaction>
</comment>
<organism evidence="14 15">
    <name type="scientific">Psychrobacillus insolitus</name>
    <dbReference type="NCBI Taxonomy" id="1461"/>
    <lineage>
        <taxon>Bacteria</taxon>
        <taxon>Bacillati</taxon>
        <taxon>Bacillota</taxon>
        <taxon>Bacilli</taxon>
        <taxon>Bacillales</taxon>
        <taxon>Bacillaceae</taxon>
        <taxon>Psychrobacillus</taxon>
    </lineage>
</organism>
<dbReference type="RefSeq" id="WP_111438653.1">
    <property type="nucleotide sequence ID" value="NZ_QKZI01000001.1"/>
</dbReference>
<dbReference type="PANTHER" id="PTHR43765">
    <property type="entry name" value="2-DEHYDROPANTOATE 2-REDUCTASE-RELATED"/>
    <property type="match status" value="1"/>
</dbReference>
<name>A0A2W7MLL4_9BACI</name>
<proteinExistence type="inferred from homology"/>
<evidence type="ECO:0000256" key="9">
    <source>
        <dbReference type="ARBA" id="ARBA00032024"/>
    </source>
</evidence>
<evidence type="ECO:0000256" key="2">
    <source>
        <dbReference type="ARBA" id="ARBA00004994"/>
    </source>
</evidence>
<dbReference type="SUPFAM" id="SSF48179">
    <property type="entry name" value="6-phosphogluconate dehydrogenase C-terminal domain-like"/>
    <property type="match status" value="1"/>
</dbReference>
<dbReference type="AlphaFoldDB" id="A0A2W7MLL4"/>
<dbReference type="InterPro" id="IPR050838">
    <property type="entry name" value="Ketopantoate_reductase"/>
</dbReference>
<keyword evidence="15" id="KW-1185">Reference proteome</keyword>
<dbReference type="EMBL" id="QKZI01000001">
    <property type="protein sequence ID" value="PZX08057.1"/>
    <property type="molecule type" value="Genomic_DNA"/>
</dbReference>
<dbReference type="GO" id="GO:0008677">
    <property type="term" value="F:2-dehydropantoate 2-reductase activity"/>
    <property type="evidence" value="ECO:0007669"/>
    <property type="project" value="UniProtKB-EC"/>
</dbReference>
<comment type="pathway">
    <text evidence="2 11">Cofactor biosynthesis; (R)-pantothenate biosynthesis; (R)-pantoate from 3-methyl-2-oxobutanoate: step 2/2.</text>
</comment>
<evidence type="ECO:0000256" key="3">
    <source>
        <dbReference type="ARBA" id="ARBA00007870"/>
    </source>
</evidence>
<dbReference type="Pfam" id="PF08546">
    <property type="entry name" value="ApbA_C"/>
    <property type="match status" value="1"/>
</dbReference>
<comment type="caution">
    <text evidence="14">The sequence shown here is derived from an EMBL/GenBank/DDBJ whole genome shotgun (WGS) entry which is preliminary data.</text>
</comment>
<sequence length="296" mass="33546">MKIGIVGAGAIGMLFGAYLSQAKHEVTFLVRDINLNNRLYIEKDLNSTEQIHCNLANNMELLHSMDLIIIAVKYHHLNKLKADLDRLPVQIPLLFIQNGLLHLKFINQLNQHHIAVGSVLHGATKVNSNTVRHLGVGITTIGVYKGRYKMTNEFIQSSSSDFPLEITNDIEKVVLRKVVLNCLINPLTTIAQVPNGELVNNESFHTIMRNIYEEIIEAFGEDFVELSWDAVVLLCEKTKNNRSSMLTDYENDRVMEIDTIVGALIGEAKLRNKRLPILHTFYLLLTEMNRVGEDHH</sequence>
<dbReference type="InterPro" id="IPR013752">
    <property type="entry name" value="KPA_reductase"/>
</dbReference>
<comment type="function">
    <text evidence="1 11">Catalyzes the NADPH-dependent reduction of ketopantoate into pantoic acid.</text>
</comment>
<evidence type="ECO:0000313" key="14">
    <source>
        <dbReference type="EMBL" id="PZX08057.1"/>
    </source>
</evidence>
<keyword evidence="8 11" id="KW-0560">Oxidoreductase</keyword>
<dbReference type="GO" id="GO:0050661">
    <property type="term" value="F:NADP binding"/>
    <property type="evidence" value="ECO:0007669"/>
    <property type="project" value="TreeGrafter"/>
</dbReference>
<dbReference type="GO" id="GO:0005737">
    <property type="term" value="C:cytoplasm"/>
    <property type="evidence" value="ECO:0007669"/>
    <property type="project" value="TreeGrafter"/>
</dbReference>
<evidence type="ECO:0000256" key="8">
    <source>
        <dbReference type="ARBA" id="ARBA00023002"/>
    </source>
</evidence>
<dbReference type="InterPro" id="IPR008927">
    <property type="entry name" value="6-PGluconate_DH-like_C_sf"/>
</dbReference>
<comment type="similarity">
    <text evidence="3 11">Belongs to the ketopantoate reductase family.</text>
</comment>
<evidence type="ECO:0000256" key="5">
    <source>
        <dbReference type="ARBA" id="ARBA00019465"/>
    </source>
</evidence>
<dbReference type="InterPro" id="IPR013332">
    <property type="entry name" value="KPR_N"/>
</dbReference>